<dbReference type="Gene3D" id="1.10.260.40">
    <property type="entry name" value="lambda repressor-like DNA-binding domains"/>
    <property type="match status" value="1"/>
</dbReference>
<dbReference type="InterPro" id="IPR010982">
    <property type="entry name" value="Lambda_DNA-bd_dom_sf"/>
</dbReference>
<keyword evidence="1" id="KW-0805">Transcription regulation</keyword>
<organism evidence="5 6">
    <name type="scientific">Paractinoplanes toevensis</name>
    <dbReference type="NCBI Taxonomy" id="571911"/>
    <lineage>
        <taxon>Bacteria</taxon>
        <taxon>Bacillati</taxon>
        <taxon>Actinomycetota</taxon>
        <taxon>Actinomycetes</taxon>
        <taxon>Micromonosporales</taxon>
        <taxon>Micromonosporaceae</taxon>
        <taxon>Paractinoplanes</taxon>
    </lineage>
</organism>
<accession>A0A919TF20</accession>
<keyword evidence="6" id="KW-1185">Reference proteome</keyword>
<name>A0A919TF20_9ACTN</name>
<dbReference type="AlphaFoldDB" id="A0A919TF20"/>
<dbReference type="InterPro" id="IPR028082">
    <property type="entry name" value="Peripla_BP_I"/>
</dbReference>
<sequence length="348" mass="37498">MAAFTSKDVARLAGVSQSTVSYVMTGKRQISERTRQRVLAAMEQLTYEPHAGARALAGRRTQVVGLVVPFDSMSEMTGLLPFIETIASSARASDYEVLLVTADEGSAGLRRLAGRALCDAIIMMDIQEQDERVQVAAALPIPVVLVGMPDDPAGLYCVDLDFDAAARIAVDELVDTGHDEAFVIGYPAAVTDRRLNFAGRFLRSVRRHAEMRGLPLTVLEPVELGRAGAATAVEHLLAHRRPGRTGVVVPYNASIRPLLHALGARAVVPGRDLSLIGISTDHQADESEPPYTNISEEPRDVSRRAMKTLFWLLDPGPGVGHPPVDLVAPRLTRRGTVMPAPTSAMRSS</sequence>
<evidence type="ECO:0000256" key="2">
    <source>
        <dbReference type="ARBA" id="ARBA00023125"/>
    </source>
</evidence>
<comment type="caution">
    <text evidence="5">The sequence shown here is derived from an EMBL/GenBank/DDBJ whole genome shotgun (WGS) entry which is preliminary data.</text>
</comment>
<dbReference type="SUPFAM" id="SSF53822">
    <property type="entry name" value="Periplasmic binding protein-like I"/>
    <property type="match status" value="1"/>
</dbReference>
<dbReference type="GO" id="GO:0000976">
    <property type="term" value="F:transcription cis-regulatory region binding"/>
    <property type="evidence" value="ECO:0007669"/>
    <property type="project" value="TreeGrafter"/>
</dbReference>
<keyword evidence="2" id="KW-0238">DNA-binding</keyword>
<evidence type="ECO:0000256" key="3">
    <source>
        <dbReference type="ARBA" id="ARBA00023163"/>
    </source>
</evidence>
<dbReference type="PANTHER" id="PTHR30146">
    <property type="entry name" value="LACI-RELATED TRANSCRIPTIONAL REPRESSOR"/>
    <property type="match status" value="1"/>
</dbReference>
<dbReference type="PROSITE" id="PS50932">
    <property type="entry name" value="HTH_LACI_2"/>
    <property type="match status" value="1"/>
</dbReference>
<gene>
    <name evidence="5" type="primary">lacI_9</name>
    <name evidence="5" type="ORF">Ato02nite_054690</name>
</gene>
<dbReference type="InterPro" id="IPR000843">
    <property type="entry name" value="HTH_LacI"/>
</dbReference>
<dbReference type="PANTHER" id="PTHR30146:SF153">
    <property type="entry name" value="LACTOSE OPERON REPRESSOR"/>
    <property type="match status" value="1"/>
</dbReference>
<dbReference type="Pfam" id="PF00356">
    <property type="entry name" value="LacI"/>
    <property type="match status" value="1"/>
</dbReference>
<dbReference type="GO" id="GO:0003700">
    <property type="term" value="F:DNA-binding transcription factor activity"/>
    <property type="evidence" value="ECO:0007669"/>
    <property type="project" value="TreeGrafter"/>
</dbReference>
<evidence type="ECO:0000313" key="6">
    <source>
        <dbReference type="Proteomes" id="UP000677082"/>
    </source>
</evidence>
<dbReference type="InterPro" id="IPR046335">
    <property type="entry name" value="LacI/GalR-like_sensor"/>
</dbReference>
<dbReference type="Gene3D" id="3.40.50.2300">
    <property type="match status" value="2"/>
</dbReference>
<dbReference type="RefSeq" id="WP_213009474.1">
    <property type="nucleotide sequence ID" value="NZ_BOQN01000068.1"/>
</dbReference>
<dbReference type="SMART" id="SM00354">
    <property type="entry name" value="HTH_LACI"/>
    <property type="match status" value="1"/>
</dbReference>
<evidence type="ECO:0000259" key="4">
    <source>
        <dbReference type="PROSITE" id="PS50932"/>
    </source>
</evidence>
<dbReference type="EMBL" id="BOQN01000068">
    <property type="protein sequence ID" value="GIM93676.1"/>
    <property type="molecule type" value="Genomic_DNA"/>
</dbReference>
<feature type="domain" description="HTH lacI-type" evidence="4">
    <location>
        <begin position="4"/>
        <end position="58"/>
    </location>
</feature>
<protein>
    <submittedName>
        <fullName evidence="5">LacI family transcriptional regulator</fullName>
    </submittedName>
</protein>
<evidence type="ECO:0000256" key="1">
    <source>
        <dbReference type="ARBA" id="ARBA00023015"/>
    </source>
</evidence>
<reference evidence="5 6" key="1">
    <citation type="submission" date="2021-03" db="EMBL/GenBank/DDBJ databases">
        <title>Whole genome shotgun sequence of Actinoplanes toevensis NBRC 105298.</title>
        <authorList>
            <person name="Komaki H."/>
            <person name="Tamura T."/>
        </authorList>
    </citation>
    <scope>NUCLEOTIDE SEQUENCE [LARGE SCALE GENOMIC DNA]</scope>
    <source>
        <strain evidence="5 6">NBRC 105298</strain>
    </source>
</reference>
<evidence type="ECO:0000313" key="5">
    <source>
        <dbReference type="EMBL" id="GIM93676.1"/>
    </source>
</evidence>
<dbReference type="CDD" id="cd01392">
    <property type="entry name" value="HTH_LacI"/>
    <property type="match status" value="1"/>
</dbReference>
<dbReference type="Proteomes" id="UP000677082">
    <property type="component" value="Unassembled WGS sequence"/>
</dbReference>
<dbReference type="SUPFAM" id="SSF47413">
    <property type="entry name" value="lambda repressor-like DNA-binding domains"/>
    <property type="match status" value="1"/>
</dbReference>
<dbReference type="Pfam" id="PF13377">
    <property type="entry name" value="Peripla_BP_3"/>
    <property type="match status" value="1"/>
</dbReference>
<proteinExistence type="predicted"/>
<keyword evidence="3" id="KW-0804">Transcription</keyword>